<dbReference type="Pfam" id="PF13424">
    <property type="entry name" value="TPR_12"/>
    <property type="match status" value="1"/>
</dbReference>
<comment type="caution">
    <text evidence="1">The sequence shown here is derived from an EMBL/GenBank/DDBJ whole genome shotgun (WGS) entry which is preliminary data.</text>
</comment>
<sequence length="130" mass="14758">MSRKLFAFTDMSQEEWTERLRDLVKSMEEALGEENVVTLETYNILADRLIQSGELMGLIGGRSRLEEAIKLYEKVYVGHLKRFGEDCRDTLQSVNNLGACLLKMGKYEQALGVPGARFGRDREDVGYDSS</sequence>
<accession>A0A9W7FLN7</accession>
<dbReference type="EMBL" id="BRXW01000210">
    <property type="protein sequence ID" value="GMI14295.1"/>
    <property type="molecule type" value="Genomic_DNA"/>
</dbReference>
<evidence type="ECO:0000313" key="1">
    <source>
        <dbReference type="EMBL" id="GMI14295.1"/>
    </source>
</evidence>
<keyword evidence="2" id="KW-1185">Reference proteome</keyword>
<dbReference type="Gene3D" id="1.25.40.10">
    <property type="entry name" value="Tetratricopeptide repeat domain"/>
    <property type="match status" value="1"/>
</dbReference>
<dbReference type="InterPro" id="IPR011990">
    <property type="entry name" value="TPR-like_helical_dom_sf"/>
</dbReference>
<gene>
    <name evidence="1" type="ORF">TrLO_g4806</name>
</gene>
<organism evidence="1 2">
    <name type="scientific">Triparma laevis f. longispina</name>
    <dbReference type="NCBI Taxonomy" id="1714387"/>
    <lineage>
        <taxon>Eukaryota</taxon>
        <taxon>Sar</taxon>
        <taxon>Stramenopiles</taxon>
        <taxon>Ochrophyta</taxon>
        <taxon>Bolidophyceae</taxon>
        <taxon>Parmales</taxon>
        <taxon>Triparmaceae</taxon>
        <taxon>Triparma</taxon>
    </lineage>
</organism>
<dbReference type="AlphaFoldDB" id="A0A9W7FLN7"/>
<dbReference type="Proteomes" id="UP001165122">
    <property type="component" value="Unassembled WGS sequence"/>
</dbReference>
<name>A0A9W7FLN7_9STRA</name>
<proteinExistence type="predicted"/>
<dbReference type="SUPFAM" id="SSF48452">
    <property type="entry name" value="TPR-like"/>
    <property type="match status" value="1"/>
</dbReference>
<reference evidence="2" key="1">
    <citation type="journal article" date="2023" name="Commun. Biol.">
        <title>Genome analysis of Parmales, the sister group of diatoms, reveals the evolutionary specialization of diatoms from phago-mixotrophs to photoautotrophs.</title>
        <authorList>
            <person name="Ban H."/>
            <person name="Sato S."/>
            <person name="Yoshikawa S."/>
            <person name="Yamada K."/>
            <person name="Nakamura Y."/>
            <person name="Ichinomiya M."/>
            <person name="Sato N."/>
            <person name="Blanc-Mathieu R."/>
            <person name="Endo H."/>
            <person name="Kuwata A."/>
            <person name="Ogata H."/>
        </authorList>
    </citation>
    <scope>NUCLEOTIDE SEQUENCE [LARGE SCALE GENOMIC DNA]</scope>
    <source>
        <strain evidence="2">NIES 3700</strain>
    </source>
</reference>
<protein>
    <submittedName>
        <fullName evidence="1">Uncharacterized protein</fullName>
    </submittedName>
</protein>
<evidence type="ECO:0000313" key="2">
    <source>
        <dbReference type="Proteomes" id="UP001165122"/>
    </source>
</evidence>